<sequence length="93" mass="9865">MMRFILYKSDRRRNRADEPAPAPPAPAPPAAYNPLFIIQEARGKAAVTAPITHLPPDVALCATSGVAFCCYVLGVPSLRRVAFGGGYCGFGSD</sequence>
<evidence type="ECO:0000256" key="1">
    <source>
        <dbReference type="SAM" id="MobiDB-lite"/>
    </source>
</evidence>
<dbReference type="EMBL" id="BGZK01002565">
    <property type="protein sequence ID" value="GBP94947.1"/>
    <property type="molecule type" value="Genomic_DNA"/>
</dbReference>
<reference evidence="2 3" key="1">
    <citation type="journal article" date="2019" name="Commun. Biol.">
        <title>The bagworm genome reveals a unique fibroin gene that provides high tensile strength.</title>
        <authorList>
            <person name="Kono N."/>
            <person name="Nakamura H."/>
            <person name="Ohtoshi R."/>
            <person name="Tomita M."/>
            <person name="Numata K."/>
            <person name="Arakawa K."/>
        </authorList>
    </citation>
    <scope>NUCLEOTIDE SEQUENCE [LARGE SCALE GENOMIC DNA]</scope>
</reference>
<dbReference type="AlphaFoldDB" id="A0A4C2A7R7"/>
<gene>
    <name evidence="2" type="ORF">EVAR_86565_1</name>
</gene>
<comment type="caution">
    <text evidence="2">The sequence shown here is derived from an EMBL/GenBank/DDBJ whole genome shotgun (WGS) entry which is preliminary data.</text>
</comment>
<accession>A0A4C2A7R7</accession>
<evidence type="ECO:0000313" key="2">
    <source>
        <dbReference type="EMBL" id="GBP94947.1"/>
    </source>
</evidence>
<keyword evidence="3" id="KW-1185">Reference proteome</keyword>
<proteinExistence type="predicted"/>
<dbReference type="Proteomes" id="UP000299102">
    <property type="component" value="Unassembled WGS sequence"/>
</dbReference>
<evidence type="ECO:0000313" key="3">
    <source>
        <dbReference type="Proteomes" id="UP000299102"/>
    </source>
</evidence>
<feature type="region of interest" description="Disordered" evidence="1">
    <location>
        <begin position="1"/>
        <end position="29"/>
    </location>
</feature>
<feature type="compositionally biased region" description="Pro residues" evidence="1">
    <location>
        <begin position="20"/>
        <end position="29"/>
    </location>
</feature>
<organism evidence="2 3">
    <name type="scientific">Eumeta variegata</name>
    <name type="common">Bagworm moth</name>
    <name type="synonym">Eumeta japonica</name>
    <dbReference type="NCBI Taxonomy" id="151549"/>
    <lineage>
        <taxon>Eukaryota</taxon>
        <taxon>Metazoa</taxon>
        <taxon>Ecdysozoa</taxon>
        <taxon>Arthropoda</taxon>
        <taxon>Hexapoda</taxon>
        <taxon>Insecta</taxon>
        <taxon>Pterygota</taxon>
        <taxon>Neoptera</taxon>
        <taxon>Endopterygota</taxon>
        <taxon>Lepidoptera</taxon>
        <taxon>Glossata</taxon>
        <taxon>Ditrysia</taxon>
        <taxon>Tineoidea</taxon>
        <taxon>Psychidae</taxon>
        <taxon>Oiketicinae</taxon>
        <taxon>Eumeta</taxon>
    </lineage>
</organism>
<name>A0A4C2A7R7_EUMVA</name>
<protein>
    <submittedName>
        <fullName evidence="2">Uncharacterized protein</fullName>
    </submittedName>
</protein>